<evidence type="ECO:0000256" key="11">
    <source>
        <dbReference type="RuleBase" id="RU000498"/>
    </source>
</evidence>
<keyword evidence="7 11" id="KW-0376">Hydrogen peroxide</keyword>
<dbReference type="InterPro" id="IPR024708">
    <property type="entry name" value="Catalase_AS"/>
</dbReference>
<dbReference type="Pfam" id="PF00199">
    <property type="entry name" value="Catalase"/>
    <property type="match status" value="1"/>
</dbReference>
<dbReference type="AlphaFoldDB" id="A0A552WV71"/>
<dbReference type="InterPro" id="IPR020835">
    <property type="entry name" value="Catalase_sf"/>
</dbReference>
<dbReference type="FunFam" id="2.40.180.10:FF:000001">
    <property type="entry name" value="Catalase"/>
    <property type="match status" value="1"/>
</dbReference>
<dbReference type="GO" id="GO:0004096">
    <property type="term" value="F:catalase activity"/>
    <property type="evidence" value="ECO:0007669"/>
    <property type="project" value="UniProtKB-EC"/>
</dbReference>
<evidence type="ECO:0000256" key="9">
    <source>
        <dbReference type="PIRSR" id="PIRSR038928-1"/>
    </source>
</evidence>
<comment type="cofactor">
    <cofactor evidence="10">
        <name>heme</name>
        <dbReference type="ChEBI" id="CHEBI:30413"/>
    </cofactor>
</comment>
<gene>
    <name evidence="14" type="ORF">FJ693_06465</name>
</gene>
<dbReference type="SMART" id="SM01060">
    <property type="entry name" value="Catalase"/>
    <property type="match status" value="1"/>
</dbReference>
<comment type="catalytic activity">
    <reaction evidence="8 11">
        <text>2 H2O2 = O2 + 2 H2O</text>
        <dbReference type="Rhea" id="RHEA:20309"/>
        <dbReference type="ChEBI" id="CHEBI:15377"/>
        <dbReference type="ChEBI" id="CHEBI:15379"/>
        <dbReference type="ChEBI" id="CHEBI:16240"/>
        <dbReference type="EC" id="1.11.1.6"/>
    </reaction>
</comment>
<keyword evidence="2 11" id="KW-0575">Peroxidase</keyword>
<evidence type="ECO:0000313" key="14">
    <source>
        <dbReference type="EMBL" id="TRW46223.1"/>
    </source>
</evidence>
<feature type="active site" evidence="9">
    <location>
        <position position="131"/>
    </location>
</feature>
<dbReference type="PROSITE" id="PS00438">
    <property type="entry name" value="CATALASE_2"/>
    <property type="match status" value="1"/>
</dbReference>
<evidence type="ECO:0000256" key="7">
    <source>
        <dbReference type="ARBA" id="ARBA00023324"/>
    </source>
</evidence>
<keyword evidence="5 11" id="KW-0560">Oxidoreductase</keyword>
<dbReference type="PRINTS" id="PR00067">
    <property type="entry name" value="CATALASE"/>
</dbReference>
<feature type="compositionally biased region" description="Polar residues" evidence="12">
    <location>
        <begin position="1"/>
        <end position="15"/>
    </location>
</feature>
<feature type="domain" description="Catalase core" evidence="13">
    <location>
        <begin position="12"/>
        <end position="394"/>
    </location>
</feature>
<protein>
    <recommendedName>
        <fullName evidence="11">Catalase</fullName>
        <ecNumber evidence="11">1.11.1.6</ecNumber>
    </recommendedName>
</protein>
<dbReference type="EC" id="1.11.1.6" evidence="11"/>
<comment type="caution">
    <text evidence="14">The sequence shown here is derived from an EMBL/GenBank/DDBJ whole genome shotgun (WGS) entry which is preliminary data.</text>
</comment>
<dbReference type="InterPro" id="IPR024711">
    <property type="entry name" value="Catalase_clade1/3"/>
</dbReference>
<organism evidence="14 15">
    <name type="scientific">Georgenia yuyongxinii</name>
    <dbReference type="NCBI Taxonomy" id="2589797"/>
    <lineage>
        <taxon>Bacteria</taxon>
        <taxon>Bacillati</taxon>
        <taxon>Actinomycetota</taxon>
        <taxon>Actinomycetes</taxon>
        <taxon>Micrococcales</taxon>
        <taxon>Bogoriellaceae</taxon>
        <taxon>Georgenia</taxon>
    </lineage>
</organism>
<dbReference type="GO" id="GO:0020037">
    <property type="term" value="F:heme binding"/>
    <property type="evidence" value="ECO:0007669"/>
    <property type="project" value="InterPro"/>
</dbReference>
<dbReference type="InterPro" id="IPR018028">
    <property type="entry name" value="Catalase"/>
</dbReference>
<dbReference type="PIRSF" id="PIRSF038928">
    <property type="entry name" value="Catalase_clade1-3"/>
    <property type="match status" value="1"/>
</dbReference>
<dbReference type="GO" id="GO:0046872">
    <property type="term" value="F:metal ion binding"/>
    <property type="evidence" value="ECO:0007669"/>
    <property type="project" value="UniProtKB-KW"/>
</dbReference>
<dbReference type="Pfam" id="PF06628">
    <property type="entry name" value="Catalase-rel"/>
    <property type="match status" value="1"/>
</dbReference>
<dbReference type="InterPro" id="IPR011614">
    <property type="entry name" value="Catalase_core"/>
</dbReference>
<evidence type="ECO:0000256" key="12">
    <source>
        <dbReference type="SAM" id="MobiDB-lite"/>
    </source>
</evidence>
<dbReference type="GO" id="GO:0005737">
    <property type="term" value="C:cytoplasm"/>
    <property type="evidence" value="ECO:0007669"/>
    <property type="project" value="TreeGrafter"/>
</dbReference>
<keyword evidence="6 10" id="KW-0408">Iron</keyword>
<feature type="binding site" description="axial binding residue" evidence="10">
    <location>
        <position position="341"/>
    </location>
    <ligand>
        <name>heme</name>
        <dbReference type="ChEBI" id="CHEBI:30413"/>
    </ligand>
    <ligandPart>
        <name>Fe</name>
        <dbReference type="ChEBI" id="CHEBI:18248"/>
    </ligandPart>
</feature>
<reference evidence="14 15" key="1">
    <citation type="submission" date="2019-07" db="EMBL/GenBank/DDBJ databases">
        <title>Georgenia wutianyii sp. nov. and Georgenia *** sp. nov. isolated from plateau pika (Ochotona curzoniae) in the Qinghai-Tibet plateau of China.</title>
        <authorList>
            <person name="Tian Z."/>
        </authorList>
    </citation>
    <scope>NUCLEOTIDE SEQUENCE [LARGE SCALE GENOMIC DNA]</scope>
    <source>
        <strain evidence="14 15">Z446</strain>
    </source>
</reference>
<evidence type="ECO:0000256" key="1">
    <source>
        <dbReference type="ARBA" id="ARBA00005329"/>
    </source>
</evidence>
<dbReference type="SUPFAM" id="SSF56634">
    <property type="entry name" value="Heme-dependent catalase-like"/>
    <property type="match status" value="1"/>
</dbReference>
<evidence type="ECO:0000256" key="5">
    <source>
        <dbReference type="ARBA" id="ARBA00023002"/>
    </source>
</evidence>
<dbReference type="RefSeq" id="WP_143417713.1">
    <property type="nucleotide sequence ID" value="NZ_VJXR01000012.1"/>
</dbReference>
<dbReference type="EMBL" id="VJXR01000012">
    <property type="protein sequence ID" value="TRW46223.1"/>
    <property type="molecule type" value="Genomic_DNA"/>
</dbReference>
<evidence type="ECO:0000259" key="13">
    <source>
        <dbReference type="SMART" id="SM01060"/>
    </source>
</evidence>
<keyword evidence="15" id="KW-1185">Reference proteome</keyword>
<dbReference type="Proteomes" id="UP000318693">
    <property type="component" value="Unassembled WGS sequence"/>
</dbReference>
<dbReference type="PANTHER" id="PTHR11465">
    <property type="entry name" value="CATALASE"/>
    <property type="match status" value="1"/>
</dbReference>
<keyword evidence="3 10" id="KW-0349">Heme</keyword>
<dbReference type="InterPro" id="IPR002226">
    <property type="entry name" value="Catalase_haem_BS"/>
</dbReference>
<feature type="region of interest" description="Disordered" evidence="12">
    <location>
        <begin position="487"/>
        <end position="506"/>
    </location>
</feature>
<dbReference type="PROSITE" id="PS51402">
    <property type="entry name" value="CATALASE_3"/>
    <property type="match status" value="1"/>
</dbReference>
<evidence type="ECO:0000256" key="6">
    <source>
        <dbReference type="ARBA" id="ARBA00023004"/>
    </source>
</evidence>
<name>A0A552WV71_9MICO</name>
<dbReference type="Gene3D" id="2.40.180.10">
    <property type="entry name" value="Catalase core domain"/>
    <property type="match status" value="1"/>
</dbReference>
<dbReference type="InterPro" id="IPR040333">
    <property type="entry name" value="Catalase_3"/>
</dbReference>
<evidence type="ECO:0000256" key="8">
    <source>
        <dbReference type="ARBA" id="ARBA00049254"/>
    </source>
</evidence>
<sequence>MTQSNGAHAPSTTQFGAPAVSDRNSLSVGSNGPLLLHDVHLVETLASFNRERVPERNPHAKGSGAFGTFETTEDVSRYTKAALFQPGATVDMLARFSTVAGEQGSPDTWRDVRGFSLKFYTTEGNYDLVGNNTPVFFVRDPMKFPHFIRSQKRTPASGLRSADMQWDFWTQNPESAHQVTYLMGERGLPKTWRHMNGYGSHTYMWINAAGEKFWVKYHFHTHQGMEFLSNEEAEKLAGSDAEYHRRDLFDAIERGDHPSWTLSVQVMPYEDAKTYRFNPFDLTKVWPHADYPLIKVGTMTLNRNPENFFAEIEQAAFAPSNTVPGIGVSPDKMLLGRVFAYADAQRARIGTNYQQLPVNKPIAPVRSYTFDGNMTFEHSGDAPVYAPNSFGRPWSDETGPVNDGWEADGELVRSAYALHAEDDDFGQPGTLVREVYNDAQRQQLVDTVAGALLGVQHDVVLQNAFQYWKNVDKEIGDRIQAAVHAGKGDPEVGLDNEAIDEPVAAR</sequence>
<evidence type="ECO:0000256" key="2">
    <source>
        <dbReference type="ARBA" id="ARBA00022559"/>
    </source>
</evidence>
<evidence type="ECO:0000256" key="10">
    <source>
        <dbReference type="PIRSR" id="PIRSR038928-2"/>
    </source>
</evidence>
<evidence type="ECO:0000256" key="3">
    <source>
        <dbReference type="ARBA" id="ARBA00022617"/>
    </source>
</evidence>
<evidence type="ECO:0000313" key="15">
    <source>
        <dbReference type="Proteomes" id="UP000318693"/>
    </source>
</evidence>
<dbReference type="InterPro" id="IPR010582">
    <property type="entry name" value="Catalase_immune_responsive"/>
</dbReference>
<accession>A0A552WV71</accession>
<keyword evidence="4 10" id="KW-0479">Metal-binding</keyword>
<comment type="similarity">
    <text evidence="1 11">Belongs to the catalase family.</text>
</comment>
<dbReference type="GO" id="GO:0042542">
    <property type="term" value="P:response to hydrogen peroxide"/>
    <property type="evidence" value="ECO:0007669"/>
    <property type="project" value="TreeGrafter"/>
</dbReference>
<feature type="region of interest" description="Disordered" evidence="12">
    <location>
        <begin position="1"/>
        <end position="24"/>
    </location>
</feature>
<evidence type="ECO:0000256" key="4">
    <source>
        <dbReference type="ARBA" id="ARBA00022723"/>
    </source>
</evidence>
<proteinExistence type="inferred from homology"/>
<dbReference type="PANTHER" id="PTHR11465:SF9">
    <property type="entry name" value="CATALASE"/>
    <property type="match status" value="1"/>
</dbReference>
<dbReference type="GO" id="GO:0042744">
    <property type="term" value="P:hydrogen peroxide catabolic process"/>
    <property type="evidence" value="ECO:0007669"/>
    <property type="project" value="UniProtKB-KW"/>
</dbReference>
<dbReference type="PROSITE" id="PS00437">
    <property type="entry name" value="CATALASE_1"/>
    <property type="match status" value="1"/>
</dbReference>
<feature type="active site" evidence="9">
    <location>
        <position position="59"/>
    </location>
</feature>
<dbReference type="CDD" id="cd08156">
    <property type="entry name" value="catalase_clade_3"/>
    <property type="match status" value="1"/>
</dbReference>